<evidence type="ECO:0000313" key="2">
    <source>
        <dbReference type="EMBL" id="UJO15817.1"/>
    </source>
</evidence>
<feature type="compositionally biased region" description="Basic and acidic residues" evidence="1">
    <location>
        <begin position="228"/>
        <end position="237"/>
    </location>
</feature>
<accession>A0A9Q8LE71</accession>
<feature type="region of interest" description="Disordered" evidence="1">
    <location>
        <begin position="72"/>
        <end position="100"/>
    </location>
</feature>
<evidence type="ECO:0000256" key="1">
    <source>
        <dbReference type="SAM" id="MobiDB-lite"/>
    </source>
</evidence>
<reference evidence="2" key="2">
    <citation type="journal article" date="2022" name="Microb. Genom.">
        <title>A chromosome-scale genome assembly of the tomato pathogen Cladosporium fulvum reveals a compartmentalized genome architecture and the presence of a dispensable chromosome.</title>
        <authorList>
            <person name="Zaccaron A.Z."/>
            <person name="Chen L.H."/>
            <person name="Samaras A."/>
            <person name="Stergiopoulos I."/>
        </authorList>
    </citation>
    <scope>NUCLEOTIDE SEQUENCE</scope>
    <source>
        <strain evidence="2">Race5_Kim</strain>
    </source>
</reference>
<gene>
    <name evidence="2" type="ORF">CLAFUR5_04002</name>
</gene>
<feature type="compositionally biased region" description="Basic residues" evidence="1">
    <location>
        <begin position="87"/>
        <end position="99"/>
    </location>
</feature>
<keyword evidence="3" id="KW-1185">Reference proteome</keyword>
<dbReference type="RefSeq" id="XP_047760183.1">
    <property type="nucleotide sequence ID" value="XM_047903150.1"/>
</dbReference>
<evidence type="ECO:0000313" key="3">
    <source>
        <dbReference type="Proteomes" id="UP000756132"/>
    </source>
</evidence>
<feature type="compositionally biased region" description="Basic and acidic residues" evidence="1">
    <location>
        <begin position="284"/>
        <end position="295"/>
    </location>
</feature>
<dbReference type="KEGG" id="ffu:CLAFUR5_04002"/>
<dbReference type="AlphaFoldDB" id="A0A9Q8LE71"/>
<feature type="compositionally biased region" description="Basic and acidic residues" evidence="1">
    <location>
        <begin position="246"/>
        <end position="255"/>
    </location>
</feature>
<feature type="compositionally biased region" description="Polar residues" evidence="1">
    <location>
        <begin position="205"/>
        <end position="227"/>
    </location>
</feature>
<feature type="compositionally biased region" description="Basic and acidic residues" evidence="1">
    <location>
        <begin position="72"/>
        <end position="81"/>
    </location>
</feature>
<feature type="region of interest" description="Disordered" evidence="1">
    <location>
        <begin position="192"/>
        <end position="354"/>
    </location>
</feature>
<feature type="compositionally biased region" description="Low complexity" evidence="1">
    <location>
        <begin position="260"/>
        <end position="272"/>
    </location>
</feature>
<reference evidence="2" key="1">
    <citation type="submission" date="2021-12" db="EMBL/GenBank/DDBJ databases">
        <authorList>
            <person name="Zaccaron A."/>
            <person name="Stergiopoulos I."/>
        </authorList>
    </citation>
    <scope>NUCLEOTIDE SEQUENCE</scope>
    <source>
        <strain evidence="2">Race5_Kim</strain>
    </source>
</reference>
<feature type="compositionally biased region" description="Polar residues" evidence="1">
    <location>
        <begin position="343"/>
        <end position="354"/>
    </location>
</feature>
<dbReference type="EMBL" id="CP090166">
    <property type="protein sequence ID" value="UJO15817.1"/>
    <property type="molecule type" value="Genomic_DNA"/>
</dbReference>
<protein>
    <submittedName>
        <fullName evidence="2">Uncharacterized protein</fullName>
    </submittedName>
</protein>
<dbReference type="GeneID" id="71983880"/>
<feature type="region of interest" description="Disordered" evidence="1">
    <location>
        <begin position="112"/>
        <end position="132"/>
    </location>
</feature>
<organism evidence="2 3">
    <name type="scientific">Passalora fulva</name>
    <name type="common">Tomato leaf mold</name>
    <name type="synonym">Cladosporium fulvum</name>
    <dbReference type="NCBI Taxonomy" id="5499"/>
    <lineage>
        <taxon>Eukaryota</taxon>
        <taxon>Fungi</taxon>
        <taxon>Dikarya</taxon>
        <taxon>Ascomycota</taxon>
        <taxon>Pezizomycotina</taxon>
        <taxon>Dothideomycetes</taxon>
        <taxon>Dothideomycetidae</taxon>
        <taxon>Mycosphaerellales</taxon>
        <taxon>Mycosphaerellaceae</taxon>
        <taxon>Fulvia</taxon>
    </lineage>
</organism>
<dbReference type="Proteomes" id="UP000756132">
    <property type="component" value="Chromosome 4"/>
</dbReference>
<proteinExistence type="predicted"/>
<name>A0A9Q8LE71_PASFU</name>
<sequence length="354" mass="38395">MVDSDGNSDQQEKEIKKPYRLTGPLVVAEEAMISVVPEFIPYDTFMPFTTTVIAEEDFPRFIQHVNDRFMQKSAKGDDDTTKQGSKVSRKDKKASRVAKRASTVLKKVLQKAKSGKRQVESNTEDNNIKARLPNDRVCRRDITMAAPFVSRLQKVDVIGGDGESVFLRSDWETEDEDYFELFNPYANVPPPSIGGATIPPGSKVGSESASDATTAHFSSSPSAADTTTGRDEREKPYKTTQGPTEVLHDESDTAARRAVRSASPAIPSASEPKTTGFRTRKRKAIDEAPKDDARAGKKVTAAAPSRSAIDTSSNMPADDRGESANPGSNEQTGATGGMKNMAISGTETTLRKQA</sequence>